<evidence type="ECO:0000259" key="4">
    <source>
        <dbReference type="Pfam" id="PF00857"/>
    </source>
</evidence>
<name>A0ABR3Y1W7_9PEZI</name>
<protein>
    <recommendedName>
        <fullName evidence="4">Isochorismatase-like domain-containing protein</fullName>
    </recommendedName>
</protein>
<keyword evidence="6" id="KW-1185">Reference proteome</keyword>
<reference evidence="5 6" key="1">
    <citation type="journal article" date="2024" name="IMA Fungus">
        <title>IMA Genome - F19 : A genome assembly and annotation guide to empower mycologists, including annotated draft genome sequences of Ceratocystis pirilliformis, Diaporthe australafricana, Fusarium ophioides, Paecilomyces lecythidis, and Sporothrix stenoceras.</title>
        <authorList>
            <person name="Aylward J."/>
            <person name="Wilson A.M."/>
            <person name="Visagie C.M."/>
            <person name="Spraker J."/>
            <person name="Barnes I."/>
            <person name="Buitendag C."/>
            <person name="Ceriani C."/>
            <person name="Del Mar Angel L."/>
            <person name="du Plessis D."/>
            <person name="Fuchs T."/>
            <person name="Gasser K."/>
            <person name="Kramer D."/>
            <person name="Li W."/>
            <person name="Munsamy K."/>
            <person name="Piso A."/>
            <person name="Price J.L."/>
            <person name="Sonnekus B."/>
            <person name="Thomas C."/>
            <person name="van der Nest A."/>
            <person name="van Dijk A."/>
            <person name="van Heerden A."/>
            <person name="van Vuuren N."/>
            <person name="Yilmaz N."/>
            <person name="Duong T.A."/>
            <person name="van der Merwe N.A."/>
            <person name="Wingfield M.J."/>
            <person name="Wingfield B.D."/>
        </authorList>
    </citation>
    <scope>NUCLEOTIDE SEQUENCE [LARGE SCALE GENOMIC DNA]</scope>
    <source>
        <strain evidence="5 6">CMW 18300</strain>
    </source>
</reference>
<dbReference type="InterPro" id="IPR050272">
    <property type="entry name" value="Isochorismatase-like_hydrls"/>
</dbReference>
<feature type="domain" description="Isochorismatase-like" evidence="4">
    <location>
        <begin position="92"/>
        <end position="284"/>
    </location>
</feature>
<evidence type="ECO:0000313" key="6">
    <source>
        <dbReference type="Proteomes" id="UP001583177"/>
    </source>
</evidence>
<evidence type="ECO:0000313" key="5">
    <source>
        <dbReference type="EMBL" id="KAL1882271.1"/>
    </source>
</evidence>
<dbReference type="SUPFAM" id="SSF52499">
    <property type="entry name" value="Isochorismatase-like hydrolases"/>
    <property type="match status" value="1"/>
</dbReference>
<feature type="region of interest" description="Disordered" evidence="3">
    <location>
        <begin position="31"/>
        <end position="81"/>
    </location>
</feature>
<evidence type="ECO:0000256" key="2">
    <source>
        <dbReference type="ARBA" id="ARBA00022801"/>
    </source>
</evidence>
<evidence type="ECO:0000256" key="3">
    <source>
        <dbReference type="SAM" id="MobiDB-lite"/>
    </source>
</evidence>
<dbReference type="InterPro" id="IPR000868">
    <property type="entry name" value="Isochorismatase-like_dom"/>
</dbReference>
<dbReference type="Pfam" id="PF00857">
    <property type="entry name" value="Isochorismatase"/>
    <property type="match status" value="1"/>
</dbReference>
<gene>
    <name evidence="5" type="ORF">Daus18300_000757</name>
</gene>
<comment type="caution">
    <text evidence="5">The sequence shown here is derived from an EMBL/GenBank/DDBJ whole genome shotgun (WGS) entry which is preliminary data.</text>
</comment>
<dbReference type="PANTHER" id="PTHR43540">
    <property type="entry name" value="PEROXYUREIDOACRYLATE/UREIDOACRYLATE AMIDOHYDROLASE-RELATED"/>
    <property type="match status" value="1"/>
</dbReference>
<proteinExistence type="inferred from homology"/>
<dbReference type="PANTHER" id="PTHR43540:SF9">
    <property type="entry name" value="FAMILY HYDROLASE, PUTATIVE (AFU_ORTHOLOGUE AFUA_2G08700)-RELATED"/>
    <property type="match status" value="1"/>
</dbReference>
<dbReference type="InterPro" id="IPR036380">
    <property type="entry name" value="Isochorismatase-like_sf"/>
</dbReference>
<organism evidence="5 6">
    <name type="scientific">Diaporthe australafricana</name>
    <dbReference type="NCBI Taxonomy" id="127596"/>
    <lineage>
        <taxon>Eukaryota</taxon>
        <taxon>Fungi</taxon>
        <taxon>Dikarya</taxon>
        <taxon>Ascomycota</taxon>
        <taxon>Pezizomycotina</taxon>
        <taxon>Sordariomycetes</taxon>
        <taxon>Sordariomycetidae</taxon>
        <taxon>Diaporthales</taxon>
        <taxon>Diaporthaceae</taxon>
        <taxon>Diaporthe</taxon>
    </lineage>
</organism>
<comment type="similarity">
    <text evidence="1">Belongs to the isochorismatase family.</text>
</comment>
<dbReference type="Proteomes" id="UP001583177">
    <property type="component" value="Unassembled WGS sequence"/>
</dbReference>
<sequence length="305" mass="32706">MSLPLSVFSPPLTPDLLEEEELRAACAAVMEPERKPRSDGPLTFGPPGDQWTYDRSSKTYDLTRGGHSQPPMRIRTSRGPADTSILVDPSATVLVIVDMQNYFLHPSCRSHPSGLAAVGPLLRVIERSRAAGVQVAWLNWGLTDADLAAMPAGVARGFARAVVTGERDSAGLGVDLGDGKGRCLVAGEWNADIYEPLRRAADDAVDVRCAKNRMSGLWCEAQPLWAYLAGSGKKTLLFAGVNTDQCVLGTLSDAYNAGWDCVLVEDACATKTEGATEVCLANVAGEGFIYTPLSHWFEPDEGCHI</sequence>
<keyword evidence="2" id="KW-0378">Hydrolase</keyword>
<dbReference type="EMBL" id="JAWRVE010000004">
    <property type="protein sequence ID" value="KAL1882271.1"/>
    <property type="molecule type" value="Genomic_DNA"/>
</dbReference>
<dbReference type="CDD" id="cd00431">
    <property type="entry name" value="cysteine_hydrolases"/>
    <property type="match status" value="1"/>
</dbReference>
<dbReference type="Gene3D" id="3.40.50.850">
    <property type="entry name" value="Isochorismatase-like"/>
    <property type="match status" value="1"/>
</dbReference>
<accession>A0ABR3Y1W7</accession>
<evidence type="ECO:0000256" key="1">
    <source>
        <dbReference type="ARBA" id="ARBA00006336"/>
    </source>
</evidence>